<evidence type="ECO:0000256" key="2">
    <source>
        <dbReference type="SAM" id="Coils"/>
    </source>
</evidence>
<feature type="compositionally biased region" description="Polar residues" evidence="3">
    <location>
        <begin position="963"/>
        <end position="1015"/>
    </location>
</feature>
<keyword evidence="6" id="KW-1185">Reference proteome</keyword>
<dbReference type="EMBL" id="MVBO01000002">
    <property type="protein sequence ID" value="OZJ06745.1"/>
    <property type="molecule type" value="Genomic_DNA"/>
</dbReference>
<feature type="compositionally biased region" description="Polar residues" evidence="3">
    <location>
        <begin position="789"/>
        <end position="801"/>
    </location>
</feature>
<keyword evidence="1" id="KW-0863">Zinc-finger</keyword>
<name>A0A261Y7Z5_9FUNG</name>
<feature type="region of interest" description="Disordered" evidence="3">
    <location>
        <begin position="926"/>
        <end position="1038"/>
    </location>
</feature>
<accession>A0A261Y7Z5</accession>
<gene>
    <name evidence="5" type="ORF">BZG36_00288</name>
</gene>
<evidence type="ECO:0000256" key="3">
    <source>
        <dbReference type="SAM" id="MobiDB-lite"/>
    </source>
</evidence>
<dbReference type="InterPro" id="IPR036875">
    <property type="entry name" value="Znf_CCHC_sf"/>
</dbReference>
<dbReference type="GO" id="GO:0003676">
    <property type="term" value="F:nucleic acid binding"/>
    <property type="evidence" value="ECO:0007669"/>
    <property type="project" value="InterPro"/>
</dbReference>
<dbReference type="SUPFAM" id="SSF57756">
    <property type="entry name" value="Retrovirus zinc finger-like domains"/>
    <property type="match status" value="1"/>
</dbReference>
<dbReference type="Gene3D" id="4.10.60.10">
    <property type="entry name" value="Zinc finger, CCHC-type"/>
    <property type="match status" value="1"/>
</dbReference>
<reference evidence="5 6" key="1">
    <citation type="journal article" date="2017" name="Mycologia">
        <title>Bifiguratus adelaidae, gen. et sp. nov., a new member of Mucoromycotina in endophytic and soil-dwelling habitats.</title>
        <authorList>
            <person name="Torres-Cruz T.J."/>
            <person name="Billingsley Tobias T.L."/>
            <person name="Almatruk M."/>
            <person name="Hesse C."/>
            <person name="Kuske C.R."/>
            <person name="Desiro A."/>
            <person name="Benucci G.M."/>
            <person name="Bonito G."/>
            <person name="Stajich J.E."/>
            <person name="Dunlap C."/>
            <person name="Arnold A.E."/>
            <person name="Porras-Alfaro A."/>
        </authorList>
    </citation>
    <scope>NUCLEOTIDE SEQUENCE [LARGE SCALE GENOMIC DNA]</scope>
    <source>
        <strain evidence="5 6">AZ0501</strain>
    </source>
</reference>
<feature type="region of interest" description="Disordered" evidence="3">
    <location>
        <begin position="714"/>
        <end position="805"/>
    </location>
</feature>
<dbReference type="Proteomes" id="UP000242875">
    <property type="component" value="Unassembled WGS sequence"/>
</dbReference>
<feature type="compositionally biased region" description="Basic residues" evidence="3">
    <location>
        <begin position="664"/>
        <end position="675"/>
    </location>
</feature>
<keyword evidence="1" id="KW-0862">Zinc</keyword>
<comment type="caution">
    <text evidence="5">The sequence shown here is derived from an EMBL/GenBank/DDBJ whole genome shotgun (WGS) entry which is preliminary data.</text>
</comment>
<dbReference type="SMART" id="SM00343">
    <property type="entry name" value="ZnF_C2HC"/>
    <property type="match status" value="2"/>
</dbReference>
<feature type="compositionally biased region" description="Polar residues" evidence="3">
    <location>
        <begin position="929"/>
        <end position="950"/>
    </location>
</feature>
<feature type="domain" description="CCHC-type" evidence="4">
    <location>
        <begin position="1047"/>
        <end position="1061"/>
    </location>
</feature>
<dbReference type="PROSITE" id="PS50158">
    <property type="entry name" value="ZF_CCHC"/>
    <property type="match status" value="1"/>
</dbReference>
<organism evidence="5 6">
    <name type="scientific">Bifiguratus adelaidae</name>
    <dbReference type="NCBI Taxonomy" id="1938954"/>
    <lineage>
        <taxon>Eukaryota</taxon>
        <taxon>Fungi</taxon>
        <taxon>Fungi incertae sedis</taxon>
        <taxon>Mucoromycota</taxon>
        <taxon>Mucoromycotina</taxon>
        <taxon>Endogonomycetes</taxon>
        <taxon>Endogonales</taxon>
        <taxon>Endogonales incertae sedis</taxon>
        <taxon>Bifiguratus</taxon>
    </lineage>
</organism>
<dbReference type="GO" id="GO:0008270">
    <property type="term" value="F:zinc ion binding"/>
    <property type="evidence" value="ECO:0007669"/>
    <property type="project" value="UniProtKB-KW"/>
</dbReference>
<feature type="compositionally biased region" description="Low complexity" evidence="3">
    <location>
        <begin position="619"/>
        <end position="641"/>
    </location>
</feature>
<dbReference type="AlphaFoldDB" id="A0A261Y7Z5"/>
<feature type="compositionally biased region" description="Basic and acidic residues" evidence="3">
    <location>
        <begin position="647"/>
        <end position="657"/>
    </location>
</feature>
<dbReference type="InterPro" id="IPR001878">
    <property type="entry name" value="Znf_CCHC"/>
</dbReference>
<feature type="region of interest" description="Disordered" evidence="3">
    <location>
        <begin position="613"/>
        <end position="684"/>
    </location>
</feature>
<keyword evidence="1" id="KW-0479">Metal-binding</keyword>
<dbReference type="OrthoDB" id="2148641at2759"/>
<protein>
    <recommendedName>
        <fullName evidence="4">CCHC-type domain-containing protein</fullName>
    </recommendedName>
</protein>
<sequence length="1081" mass="120427">MASAKKSSSSLFTYTPESWPALKVDHQTIAKEIARYRPCDSESRCFYCRDWAQLVYKKQFTWNAQTQEEALAKLAEAEQAAQVHKSIRADTRAFCSELQDHVQKEFADRNKSNGHGAATEGNDSDSIIKRLIDATLNHVKTPTVDNPLDGLFAPILYEPCLIEDMDYEETKGEPLPGLLLEDVIIDRQSVSLPPEGFQALSNITKEVLYAQVKPNCGHMKPTDLSPSDLDTEKAIFEAEVATHKERLTAALSKASDTAWVHLQLFLNRLAKMEDDRQLLMGEGILNALNDYARVEETSIVPFADYWPPKAEEFKKTSKTGKRGKGSFEATIATSEQVVLVDSAFFEYLKIILQSTTDFRSNFVEPRLDKVQDFINSHVQTMCDYLSSTIARMAKAWRPDRWSDVPKIHEDCSKKTEEFNDMLQKHFNLREQSIAKALEVCSLTEEIKNAWDDSSKTVQGRLDKAAQKEFRKKIKKLEYCASQYRQWFISELKDRSAFFGRFLGEFIVNCIEVLLLEGEVDEENRFAEFDKTHNEIISRFDHMREDIEYRFEEGVLVGRHQFGGIMGKLFMKEGIRLQEANIALKKQNQLLKQFGATAIASSEGDKKRKQLLPGAKGLQSTSPSAPSPTTESGTESGTATPTRLVELTNEKEVEKSDSADAISSSKKKKKNKKKKAAATDSSSSAIAQPVDLPIAEELAGDIPTEPVAEVSETLEQVDLNDSPVIQEKEVASKSPLEPANEDDTTTTDQPAASPRMPPLVVEDTMPAPATQKSANPPAPEAERDAAVENPPTNDTSTIQTSAAEPPGTVIEYEDTKADIEDNADSVGDTTTSNTSTALNLDTLPHADLVNIVRSLHSENSQLVSTLRNIQSEMTTMKNQYTELVEMARQREYQTISMMEARKNAEMDEIRRYVKILEQKIVQLEQEKDCSTPSLGSMNSFTPPGLTGNHSPLKSDRPNPWGPPTTFNTSNRSYSPPHRQSPTNQSVTALSMSDVWSFNPNDTQSVPADSQRGQVQSDRFGRGGQYKVFGPPQSGNIWRPTGKKATTVRCGNCGEMGHESASCVQSCRYCGSRQHLSQSCPVV</sequence>
<evidence type="ECO:0000256" key="1">
    <source>
        <dbReference type="PROSITE-ProRule" id="PRU00047"/>
    </source>
</evidence>
<evidence type="ECO:0000313" key="5">
    <source>
        <dbReference type="EMBL" id="OZJ06745.1"/>
    </source>
</evidence>
<proteinExistence type="predicted"/>
<keyword evidence="2" id="KW-0175">Coiled coil</keyword>
<evidence type="ECO:0000259" key="4">
    <source>
        <dbReference type="PROSITE" id="PS50158"/>
    </source>
</evidence>
<feature type="coiled-coil region" evidence="2">
    <location>
        <begin position="865"/>
        <end position="925"/>
    </location>
</feature>
<evidence type="ECO:0000313" key="6">
    <source>
        <dbReference type="Proteomes" id="UP000242875"/>
    </source>
</evidence>